<protein>
    <submittedName>
        <fullName evidence="1">Uncharacterized protein</fullName>
    </submittedName>
</protein>
<dbReference type="AlphaFoldDB" id="A0A0E9SE41"/>
<reference evidence="1" key="1">
    <citation type="submission" date="2014-11" db="EMBL/GenBank/DDBJ databases">
        <authorList>
            <person name="Amaro Gonzalez C."/>
        </authorList>
    </citation>
    <scope>NUCLEOTIDE SEQUENCE</scope>
</reference>
<proteinExistence type="predicted"/>
<name>A0A0E9SE41_ANGAN</name>
<dbReference type="EMBL" id="GBXM01069016">
    <property type="protein sequence ID" value="JAH39561.1"/>
    <property type="molecule type" value="Transcribed_RNA"/>
</dbReference>
<sequence>MPHVAQWEAEPRACEFEVTSRARKISPSISPSMKCSVVLFHLVSPARPRPFILNLVVNELPVRSRQPLTSWHNGPCAFALSTVKQKIVTSEVCC</sequence>
<evidence type="ECO:0000313" key="1">
    <source>
        <dbReference type="EMBL" id="JAH39561.1"/>
    </source>
</evidence>
<reference evidence="1" key="2">
    <citation type="journal article" date="2015" name="Fish Shellfish Immunol.">
        <title>Early steps in the European eel (Anguilla anguilla)-Vibrio vulnificus interaction in the gills: Role of the RtxA13 toxin.</title>
        <authorList>
            <person name="Callol A."/>
            <person name="Pajuelo D."/>
            <person name="Ebbesson L."/>
            <person name="Teles M."/>
            <person name="MacKenzie S."/>
            <person name="Amaro C."/>
        </authorList>
    </citation>
    <scope>NUCLEOTIDE SEQUENCE</scope>
</reference>
<accession>A0A0E9SE41</accession>
<organism evidence="1">
    <name type="scientific">Anguilla anguilla</name>
    <name type="common">European freshwater eel</name>
    <name type="synonym">Muraena anguilla</name>
    <dbReference type="NCBI Taxonomy" id="7936"/>
    <lineage>
        <taxon>Eukaryota</taxon>
        <taxon>Metazoa</taxon>
        <taxon>Chordata</taxon>
        <taxon>Craniata</taxon>
        <taxon>Vertebrata</taxon>
        <taxon>Euteleostomi</taxon>
        <taxon>Actinopterygii</taxon>
        <taxon>Neopterygii</taxon>
        <taxon>Teleostei</taxon>
        <taxon>Anguilliformes</taxon>
        <taxon>Anguillidae</taxon>
        <taxon>Anguilla</taxon>
    </lineage>
</organism>